<organism evidence="1 2">
    <name type="scientific">Coemansia linderi</name>
    <dbReference type="NCBI Taxonomy" id="2663919"/>
    <lineage>
        <taxon>Eukaryota</taxon>
        <taxon>Fungi</taxon>
        <taxon>Fungi incertae sedis</taxon>
        <taxon>Zoopagomycota</taxon>
        <taxon>Kickxellomycotina</taxon>
        <taxon>Kickxellomycetes</taxon>
        <taxon>Kickxellales</taxon>
        <taxon>Kickxellaceae</taxon>
        <taxon>Coemansia</taxon>
    </lineage>
</organism>
<sequence>GLSDMLPVLICLSRMFVAISPRLQSLTIELSICRGYKFRALDAGSFKESLVSLMLKCQIEPEELDVVLGGYPNLKKLYLHSADSQPISSTPSLLEALQVSVLAKFCFY</sequence>
<reference evidence="1" key="1">
    <citation type="submission" date="2022-07" db="EMBL/GenBank/DDBJ databases">
        <title>Phylogenomic reconstructions and comparative analyses of Kickxellomycotina fungi.</title>
        <authorList>
            <person name="Reynolds N.K."/>
            <person name="Stajich J.E."/>
            <person name="Barry K."/>
            <person name="Grigoriev I.V."/>
            <person name="Crous P."/>
            <person name="Smith M.E."/>
        </authorList>
    </citation>
    <scope>NUCLEOTIDE SEQUENCE</scope>
    <source>
        <strain evidence="1">BCRC 34191</strain>
    </source>
</reference>
<name>A0ACC1KF20_9FUNG</name>
<gene>
    <name evidence="1" type="ORF">GGI18_002896</name>
</gene>
<evidence type="ECO:0000313" key="1">
    <source>
        <dbReference type="EMBL" id="KAJ2788540.1"/>
    </source>
</evidence>
<keyword evidence="2" id="KW-1185">Reference proteome</keyword>
<dbReference type="EMBL" id="JANBUK010000830">
    <property type="protein sequence ID" value="KAJ2788540.1"/>
    <property type="molecule type" value="Genomic_DNA"/>
</dbReference>
<feature type="non-terminal residue" evidence="1">
    <location>
        <position position="1"/>
    </location>
</feature>
<accession>A0ACC1KF20</accession>
<dbReference type="Proteomes" id="UP001140066">
    <property type="component" value="Unassembled WGS sequence"/>
</dbReference>
<evidence type="ECO:0000313" key="2">
    <source>
        <dbReference type="Proteomes" id="UP001140066"/>
    </source>
</evidence>
<proteinExistence type="predicted"/>
<comment type="caution">
    <text evidence="1">The sequence shown here is derived from an EMBL/GenBank/DDBJ whole genome shotgun (WGS) entry which is preliminary data.</text>
</comment>
<protein>
    <submittedName>
        <fullName evidence="1">Uncharacterized protein</fullName>
    </submittedName>
</protein>